<accession>A0A9D5P216</accession>
<feature type="compositionally biased region" description="Polar residues" evidence="1">
    <location>
        <begin position="444"/>
        <end position="455"/>
    </location>
</feature>
<dbReference type="SUPFAM" id="SSF52540">
    <property type="entry name" value="P-loop containing nucleoside triphosphate hydrolases"/>
    <property type="match status" value="1"/>
</dbReference>
<reference evidence="2" key="1">
    <citation type="submission" date="2019-04" db="EMBL/GenBank/DDBJ databases">
        <title>Evolution of Biomass-Degrading Anaerobic Consortia Revealed by Metagenomics.</title>
        <authorList>
            <person name="Peng X."/>
        </authorList>
    </citation>
    <scope>NUCLEOTIDE SEQUENCE</scope>
    <source>
        <strain evidence="2">SIG140</strain>
    </source>
</reference>
<proteinExistence type="predicted"/>
<evidence type="ECO:0000313" key="2">
    <source>
        <dbReference type="EMBL" id="MBE6271506.1"/>
    </source>
</evidence>
<protein>
    <submittedName>
        <fullName evidence="2">Uncharacterized protein</fullName>
    </submittedName>
</protein>
<name>A0A9D5P216_XYLRU</name>
<dbReference type="Gene3D" id="1.25.40.10">
    <property type="entry name" value="Tetratricopeptide repeat domain"/>
    <property type="match status" value="1"/>
</dbReference>
<evidence type="ECO:0000256" key="1">
    <source>
        <dbReference type="SAM" id="MobiDB-lite"/>
    </source>
</evidence>
<dbReference type="SUPFAM" id="SSF48452">
    <property type="entry name" value="TPR-like"/>
    <property type="match status" value="1"/>
</dbReference>
<dbReference type="InterPro" id="IPR011990">
    <property type="entry name" value="TPR-like_helical_dom_sf"/>
</dbReference>
<evidence type="ECO:0000313" key="3">
    <source>
        <dbReference type="Proteomes" id="UP000806522"/>
    </source>
</evidence>
<organism evidence="2 3">
    <name type="scientific">Xylanibacter ruminicola</name>
    <name type="common">Prevotella ruminicola</name>
    <dbReference type="NCBI Taxonomy" id="839"/>
    <lineage>
        <taxon>Bacteria</taxon>
        <taxon>Pseudomonadati</taxon>
        <taxon>Bacteroidota</taxon>
        <taxon>Bacteroidia</taxon>
        <taxon>Bacteroidales</taxon>
        <taxon>Prevotellaceae</taxon>
        <taxon>Xylanibacter</taxon>
    </lineage>
</organism>
<dbReference type="Proteomes" id="UP000806522">
    <property type="component" value="Unassembled WGS sequence"/>
</dbReference>
<dbReference type="Gene3D" id="3.40.50.300">
    <property type="entry name" value="P-loop containing nucleotide triphosphate hydrolases"/>
    <property type="match status" value="1"/>
</dbReference>
<sequence length="1364" mass="156514">MTNLEAIKEDYKIGDPIRITCRLGVKVGYIMDISESRIKLRPFEEGLKPISISDESISDFEEYNPKQNIKADPPKTLTSKNPFKSALREQPIAYVSASNKDRIEMYKLVEDNQNVVKAVGFIKAIKNNHGWIWDQDLREDVFFSSFDICDDCLKNEKNLIGLHVVYSKAITNSKKGSDSKQLYPKAVGICLPHPIYELLAMAHKLQENVRTQQQAFDILEDVLEQYPDNEEAKLLSKSLIVNVKTRIKHSFGTVLNIENIRELASTYHNKEKSISLKKTRENSLSIIKSKAPRKPLIVTDKATLEALPLKKKQLSESECRDIEKELDGLIRNGEREQCLKRSYEVLANSCPTPKYLRSYLDRMVNTEIALGNNEAAMNCLAQLIAYNEKLNDTKPNTISHLYLTLARVMIKLSLLEEALQALDCAEWMKPGNRVVQNMRNQILESKNNNTEGGDNSNKKESTEDDLIIKSSSVSKLLLQDIDERLRLSDSLEFQDPLAIYKRAVKSISDEKETYYSRAQYFLESAVAYKLSNQLDSKEYWLSIANYASMRGNAMFNRVSELLHNYPETQDELVASCDSAKSYFVEALGIYNDLSEKHYLQDHFLKYLKLENMISMIEGGKTPDIEWNSGNLKEMLRNCLQKDNSEAQKVLYKVCIIIGSTAPGAWFTLAADKDGTGPMTGKFVNDEFRKSAFNLFNEIEQADIDVNLKYYNFLSSIFKHRRSRLRQFDKFLNECLEWKFSQHDIAEFADKWKQISEFEDLLLPTDKRACNDINSVVKILEPYANLGDKERGNLLNTSQQTLRNCIKIISETTTYYGGTFFYHLAQNWLTEIDKQIANRIATTYPKLMVNADSCFIKEKSGKKYINYIVSNYGESTATSFIVKIGTAANSSEVFSDEALPAGDFRALSWDLPTEMYSMKVFDVKFEVIPKYQGRDLPSSTYGITFEEDNGNPIDIKDIPWNINETPAKHIFKGREGLLNDLLKHYLSIERATTIILYGLTRTGKTSILKYLRDKISGKPLDDKPSMKVLPISWDLKAVAYKKGQEADFWENLVGTNMYEAFSKEIKTKIDNSYKTGCIPDDLSQNDFIKIVDVLNNIGYFPFITIDEFSYVKNSMDEGLLNASFLSIIRDMSLNGKAAFVYAGTYDIKELPRDPKYGITGQLVNTKVLPVIEIDNDAANELIDAWVPTLNFTDDAKLHIRRLSGCVPYWIQWICRSCGKYVAKLDNKKHWLGYFDVEEVIKLMIGEKDSDTFASNIIDENNFQNNQYTPDAIAEHAVITCISYINREVERNARGVGIPELQNLWKKYNVTNDFIRQMVNAITKLEEKRIITPYTDESRQVYRLNVDLFRRWWYVHHKDLNLVLTH</sequence>
<gene>
    <name evidence="2" type="ORF">E7101_11240</name>
</gene>
<dbReference type="EMBL" id="SUYC01000013">
    <property type="protein sequence ID" value="MBE6271506.1"/>
    <property type="molecule type" value="Genomic_DNA"/>
</dbReference>
<comment type="caution">
    <text evidence="2">The sequence shown here is derived from an EMBL/GenBank/DDBJ whole genome shotgun (WGS) entry which is preliminary data.</text>
</comment>
<dbReference type="InterPro" id="IPR027417">
    <property type="entry name" value="P-loop_NTPase"/>
</dbReference>
<feature type="region of interest" description="Disordered" evidence="1">
    <location>
        <begin position="444"/>
        <end position="463"/>
    </location>
</feature>